<organism evidence="1 2">
    <name type="scientific">Algoriphagus hitonicola</name>
    <dbReference type="NCBI Taxonomy" id="435880"/>
    <lineage>
        <taxon>Bacteria</taxon>
        <taxon>Pseudomonadati</taxon>
        <taxon>Bacteroidota</taxon>
        <taxon>Cytophagia</taxon>
        <taxon>Cytophagales</taxon>
        <taxon>Cyclobacteriaceae</taxon>
        <taxon>Algoriphagus</taxon>
    </lineage>
</organism>
<gene>
    <name evidence="1" type="ORF">SAMN04487988_10620</name>
</gene>
<dbReference type="AlphaFoldDB" id="A0A1I2TGM9"/>
<evidence type="ECO:0000313" key="2">
    <source>
        <dbReference type="Proteomes" id="UP000199642"/>
    </source>
</evidence>
<accession>A0A1I2TGM9</accession>
<proteinExistence type="predicted"/>
<evidence type="ECO:0008006" key="3">
    <source>
        <dbReference type="Google" id="ProtNLM"/>
    </source>
</evidence>
<protein>
    <recommendedName>
        <fullName evidence="3">Glycosyltransferase family 10 (Fucosyltransferase) C-term</fullName>
    </recommendedName>
</protein>
<reference evidence="2" key="1">
    <citation type="submission" date="2016-10" db="EMBL/GenBank/DDBJ databases">
        <authorList>
            <person name="Varghese N."/>
            <person name="Submissions S."/>
        </authorList>
    </citation>
    <scope>NUCLEOTIDE SEQUENCE [LARGE SCALE GENOMIC DNA]</scope>
    <source>
        <strain evidence="2">DSM 19315</strain>
    </source>
</reference>
<dbReference type="Proteomes" id="UP000199642">
    <property type="component" value="Unassembled WGS sequence"/>
</dbReference>
<dbReference type="RefSeq" id="WP_092791028.1">
    <property type="nucleotide sequence ID" value="NZ_FOPC01000006.1"/>
</dbReference>
<dbReference type="OrthoDB" id="643584at2"/>
<keyword evidence="2" id="KW-1185">Reference proteome</keyword>
<sequence length="365" mass="43439">MSKIKVKIQRKIWKLNKFLFSILFILKSYFRSYSAPIFGRSVYVNLANAQYYQRYYYIYVKYFLIEGYTVFLKNDLIRIYDLSIDTDSSFIFQENNVYWGVKKKIKCLEFNDLNISPDYFNFLKNRINDSSEYYIPIGQHPYAYFKGYWNDQVDLGNNRNHSLFFAGNFNSHVYDRVENKRLFNVFTRLDIKEYLKSKEFYLNFKSQIEVENLLNSNIENKVILVERQGGNGIAPEKMRLFLSYFDFFFALPGYKMPLCHNIVEAMSVGTIPFLEEGYAKVMRPALISGVNCITFHDFNDLDLKIYYLFSLSKEEVNSIRINVLKYYEENLTPRAIVERLTSKKYSSFKLMSVGKSVKYLMNEKE</sequence>
<evidence type="ECO:0000313" key="1">
    <source>
        <dbReference type="EMBL" id="SFG64062.1"/>
    </source>
</evidence>
<dbReference type="EMBL" id="FOPC01000006">
    <property type="protein sequence ID" value="SFG64062.1"/>
    <property type="molecule type" value="Genomic_DNA"/>
</dbReference>
<dbReference type="STRING" id="435880.SAMN04487988_10620"/>
<name>A0A1I2TGM9_9BACT</name>